<accession>A0A6G1SAE8</accession>
<protein>
    <submittedName>
        <fullName evidence="9">Putative RNA exonuclease NEF-sp</fullName>
    </submittedName>
</protein>
<organism evidence="9">
    <name type="scientific">Aceria tosichella</name>
    <name type="common">wheat curl mite</name>
    <dbReference type="NCBI Taxonomy" id="561515"/>
    <lineage>
        <taxon>Eukaryota</taxon>
        <taxon>Metazoa</taxon>
        <taxon>Ecdysozoa</taxon>
        <taxon>Arthropoda</taxon>
        <taxon>Chelicerata</taxon>
        <taxon>Arachnida</taxon>
        <taxon>Acari</taxon>
        <taxon>Acariformes</taxon>
        <taxon>Trombidiformes</taxon>
        <taxon>Prostigmata</taxon>
        <taxon>Eupodina</taxon>
        <taxon>Eriophyoidea</taxon>
        <taxon>Eriophyidae</taxon>
        <taxon>Eriophyinae</taxon>
        <taxon>Aceriini</taxon>
        <taxon>Aceria</taxon>
    </lineage>
</organism>
<feature type="domain" description="Exonuclease" evidence="8">
    <location>
        <begin position="258"/>
        <end position="417"/>
    </location>
</feature>
<feature type="region of interest" description="Disordered" evidence="7">
    <location>
        <begin position="1"/>
        <end position="104"/>
    </location>
</feature>
<dbReference type="InterPro" id="IPR047021">
    <property type="entry name" value="REXO1/3/4-like"/>
</dbReference>
<dbReference type="EMBL" id="GGYP01002703">
    <property type="protein sequence ID" value="MDE47474.1"/>
    <property type="molecule type" value="Transcribed_RNA"/>
</dbReference>
<gene>
    <name evidence="9" type="primary">44M2.3</name>
    <name evidence="9" type="ORF">g.6536</name>
</gene>
<dbReference type="GO" id="GO:0004527">
    <property type="term" value="F:exonuclease activity"/>
    <property type="evidence" value="ECO:0007669"/>
    <property type="project" value="UniProtKB-KW"/>
</dbReference>
<keyword evidence="6" id="KW-0539">Nucleus</keyword>
<dbReference type="PANTHER" id="PTHR12801:SF82">
    <property type="entry name" value="RNA EXONUCLEASE 5"/>
    <property type="match status" value="1"/>
</dbReference>
<dbReference type="PANTHER" id="PTHR12801">
    <property type="entry name" value="RNA EXONUCLEASE REXO1 / RECO3 FAMILY MEMBER-RELATED"/>
    <property type="match status" value="1"/>
</dbReference>
<evidence type="ECO:0000313" key="9">
    <source>
        <dbReference type="EMBL" id="MDE47474.1"/>
    </source>
</evidence>
<dbReference type="InterPro" id="IPR012337">
    <property type="entry name" value="RNaseH-like_sf"/>
</dbReference>
<dbReference type="Gene3D" id="3.30.420.10">
    <property type="entry name" value="Ribonuclease H-like superfamily/Ribonuclease H"/>
    <property type="match status" value="1"/>
</dbReference>
<dbReference type="GO" id="GO:0005634">
    <property type="term" value="C:nucleus"/>
    <property type="evidence" value="ECO:0007669"/>
    <property type="project" value="UniProtKB-SubCell"/>
</dbReference>
<proteinExistence type="inferred from homology"/>
<keyword evidence="5 9" id="KW-0269">Exonuclease</keyword>
<dbReference type="Pfam" id="PF00929">
    <property type="entry name" value="RNase_T"/>
    <property type="match status" value="1"/>
</dbReference>
<dbReference type="AlphaFoldDB" id="A0A6G1SAE8"/>
<feature type="compositionally biased region" description="Basic and acidic residues" evidence="7">
    <location>
        <begin position="54"/>
        <end position="83"/>
    </location>
</feature>
<dbReference type="InterPro" id="IPR034922">
    <property type="entry name" value="REX1-like_exo"/>
</dbReference>
<dbReference type="CDD" id="cd06145">
    <property type="entry name" value="REX1_like"/>
    <property type="match status" value="1"/>
</dbReference>
<comment type="similarity">
    <text evidence="2">Belongs to the REXO1/REXO3 family.</text>
</comment>
<dbReference type="SUPFAM" id="SSF53098">
    <property type="entry name" value="Ribonuclease H-like"/>
    <property type="match status" value="1"/>
</dbReference>
<evidence type="ECO:0000256" key="5">
    <source>
        <dbReference type="ARBA" id="ARBA00022839"/>
    </source>
</evidence>
<dbReference type="SMART" id="SM00479">
    <property type="entry name" value="EXOIII"/>
    <property type="match status" value="1"/>
</dbReference>
<dbReference type="GO" id="GO:0003676">
    <property type="term" value="F:nucleic acid binding"/>
    <property type="evidence" value="ECO:0007669"/>
    <property type="project" value="InterPro"/>
</dbReference>
<evidence type="ECO:0000256" key="3">
    <source>
        <dbReference type="ARBA" id="ARBA00022722"/>
    </source>
</evidence>
<evidence type="ECO:0000256" key="1">
    <source>
        <dbReference type="ARBA" id="ARBA00004123"/>
    </source>
</evidence>
<feature type="compositionally biased region" description="Acidic residues" evidence="7">
    <location>
        <begin position="25"/>
        <end position="53"/>
    </location>
</feature>
<evidence type="ECO:0000256" key="6">
    <source>
        <dbReference type="ARBA" id="ARBA00023242"/>
    </source>
</evidence>
<sequence>MPQVKLLVNDLGLEAEFRLKPKDDVPEEGEIDSDDEDEDDEEDDEGEEDEEGETKDHDANDDSARDRSNKTDGKQTNKTKPEPAADGSKNGDYQAAAETPSKSKRKPCISLFEMQSFLTALILPEPRLSTPPSWCRVIRCLRASNVGIFLLDNVDLDWIEDKAAKFKHGFRFETSPDWIERLTMVPLSRRAQDMTATNDKKPNGRNYEMDLNARPKIGRSSLLLSPIQMLAENYPMPFDDDDIKPLRSKYYAVNDRSPMFGIDCEMCITDRSELTKISIVDEECRVVYNQLVKPDRPITNYLTRYSGITKDMMEHVQTSLEDVQYFMRKTLPRDAIFVGHSLNMDLAAMRIFHPYVIDTSVIYNRSGVRSYKPSLKSLAYEFLGKNIQTSNKLGHDSLEDAITSLELVQLKIVNGLTFGDSVAHEKALGLKYDSKTGITHLHFDKFIERHKVIPISYRRLDTTPGARCMYIHDEESPLEQDVKVSILQLLDKPNSICVVMTNRGECYVKI</sequence>
<dbReference type="InterPro" id="IPR036397">
    <property type="entry name" value="RNaseH_sf"/>
</dbReference>
<comment type="subcellular location">
    <subcellularLocation>
        <location evidence="1">Nucleus</location>
    </subcellularLocation>
</comment>
<keyword evidence="4" id="KW-0378">Hydrolase</keyword>
<evidence type="ECO:0000256" key="2">
    <source>
        <dbReference type="ARBA" id="ARBA00006357"/>
    </source>
</evidence>
<evidence type="ECO:0000259" key="8">
    <source>
        <dbReference type="SMART" id="SM00479"/>
    </source>
</evidence>
<dbReference type="FunFam" id="3.30.420.10:FF:000019">
    <property type="entry name" value="RNA exonuclease NEF-sp"/>
    <property type="match status" value="1"/>
</dbReference>
<name>A0A6G1SAE8_9ACAR</name>
<evidence type="ECO:0000256" key="7">
    <source>
        <dbReference type="SAM" id="MobiDB-lite"/>
    </source>
</evidence>
<feature type="compositionally biased region" description="Basic and acidic residues" evidence="7">
    <location>
        <begin position="15"/>
        <end position="24"/>
    </location>
</feature>
<reference evidence="9" key="1">
    <citation type="submission" date="2018-10" db="EMBL/GenBank/DDBJ databases">
        <title>Transcriptome assembly of Aceria tosichella (Wheat curl mite) Type 2.</title>
        <authorList>
            <person name="Scully E.D."/>
            <person name="Geib S.M."/>
            <person name="Palmer N.A."/>
            <person name="Gupta A.K."/>
            <person name="Sarath G."/>
            <person name="Tatineni S."/>
        </authorList>
    </citation>
    <scope>NUCLEOTIDE SEQUENCE</scope>
    <source>
        <strain evidence="9">LincolnNE</strain>
    </source>
</reference>
<evidence type="ECO:0000256" key="4">
    <source>
        <dbReference type="ARBA" id="ARBA00022801"/>
    </source>
</evidence>
<keyword evidence="3" id="KW-0540">Nuclease</keyword>
<dbReference type="InterPro" id="IPR013520">
    <property type="entry name" value="Ribonucl_H"/>
</dbReference>